<comment type="caution">
    <text evidence="1">The sequence shown here is derived from an EMBL/GenBank/DDBJ whole genome shotgun (WGS) entry which is preliminary data.</text>
</comment>
<keyword evidence="2" id="KW-1185">Reference proteome</keyword>
<evidence type="ECO:0000313" key="2">
    <source>
        <dbReference type="Proteomes" id="UP000828390"/>
    </source>
</evidence>
<evidence type="ECO:0000313" key="1">
    <source>
        <dbReference type="EMBL" id="KAH3849618.1"/>
    </source>
</evidence>
<sequence>MIRLCVVYTSHASQRKVKCTTPMPLSERSSVQLSCLSVKGQVYNSSLSVKGQVYNSHTCQ</sequence>
<reference evidence="1" key="2">
    <citation type="submission" date="2020-11" db="EMBL/GenBank/DDBJ databases">
        <authorList>
            <person name="McCartney M.A."/>
            <person name="Auch B."/>
            <person name="Kono T."/>
            <person name="Mallez S."/>
            <person name="Becker A."/>
            <person name="Gohl D.M."/>
            <person name="Silverstein K.A.T."/>
            <person name="Koren S."/>
            <person name="Bechman K.B."/>
            <person name="Herman A."/>
            <person name="Abrahante J.E."/>
            <person name="Garbe J."/>
        </authorList>
    </citation>
    <scope>NUCLEOTIDE SEQUENCE</scope>
    <source>
        <strain evidence="1">Duluth1</strain>
        <tissue evidence="1">Whole animal</tissue>
    </source>
</reference>
<reference evidence="1" key="1">
    <citation type="journal article" date="2019" name="bioRxiv">
        <title>The Genome of the Zebra Mussel, Dreissena polymorpha: A Resource for Invasive Species Research.</title>
        <authorList>
            <person name="McCartney M.A."/>
            <person name="Auch B."/>
            <person name="Kono T."/>
            <person name="Mallez S."/>
            <person name="Zhang Y."/>
            <person name="Obille A."/>
            <person name="Becker A."/>
            <person name="Abrahante J.E."/>
            <person name="Garbe J."/>
            <person name="Badalamenti J.P."/>
            <person name="Herman A."/>
            <person name="Mangelson H."/>
            <person name="Liachko I."/>
            <person name="Sullivan S."/>
            <person name="Sone E.D."/>
            <person name="Koren S."/>
            <person name="Silverstein K.A.T."/>
            <person name="Beckman K.B."/>
            <person name="Gohl D.M."/>
        </authorList>
    </citation>
    <scope>NUCLEOTIDE SEQUENCE</scope>
    <source>
        <strain evidence="1">Duluth1</strain>
        <tissue evidence="1">Whole animal</tissue>
    </source>
</reference>
<dbReference type="Proteomes" id="UP000828390">
    <property type="component" value="Unassembled WGS sequence"/>
</dbReference>
<organism evidence="1 2">
    <name type="scientific">Dreissena polymorpha</name>
    <name type="common">Zebra mussel</name>
    <name type="synonym">Mytilus polymorpha</name>
    <dbReference type="NCBI Taxonomy" id="45954"/>
    <lineage>
        <taxon>Eukaryota</taxon>
        <taxon>Metazoa</taxon>
        <taxon>Spiralia</taxon>
        <taxon>Lophotrochozoa</taxon>
        <taxon>Mollusca</taxon>
        <taxon>Bivalvia</taxon>
        <taxon>Autobranchia</taxon>
        <taxon>Heteroconchia</taxon>
        <taxon>Euheterodonta</taxon>
        <taxon>Imparidentia</taxon>
        <taxon>Neoheterodontei</taxon>
        <taxon>Myida</taxon>
        <taxon>Dreissenoidea</taxon>
        <taxon>Dreissenidae</taxon>
        <taxon>Dreissena</taxon>
    </lineage>
</organism>
<dbReference type="EMBL" id="JAIWYP010000003">
    <property type="protein sequence ID" value="KAH3849618.1"/>
    <property type="molecule type" value="Genomic_DNA"/>
</dbReference>
<gene>
    <name evidence="1" type="ORF">DPMN_092021</name>
</gene>
<proteinExistence type="predicted"/>
<name>A0A9D4L1G7_DREPO</name>
<dbReference type="AlphaFoldDB" id="A0A9D4L1G7"/>
<protein>
    <submittedName>
        <fullName evidence="1">Uncharacterized protein</fullName>
    </submittedName>
</protein>
<accession>A0A9D4L1G7</accession>